<sequence>MSKNKYSCAIL</sequence>
<protein>
    <submittedName>
        <fullName evidence="1">Uncharacterized protein</fullName>
    </submittedName>
</protein>
<dbReference type="Proteomes" id="UP000054988">
    <property type="component" value="Unassembled WGS sequence"/>
</dbReference>
<gene>
    <name evidence="1" type="ORF">WG66_15632</name>
</gene>
<organism evidence="1 2">
    <name type="scientific">Moniliophthora roreri</name>
    <name type="common">Frosty pod rot fungus</name>
    <name type="synonym">Monilia roreri</name>
    <dbReference type="NCBI Taxonomy" id="221103"/>
    <lineage>
        <taxon>Eukaryota</taxon>
        <taxon>Fungi</taxon>
        <taxon>Dikarya</taxon>
        <taxon>Basidiomycota</taxon>
        <taxon>Agaricomycotina</taxon>
        <taxon>Agaricomycetes</taxon>
        <taxon>Agaricomycetidae</taxon>
        <taxon>Agaricales</taxon>
        <taxon>Marasmiineae</taxon>
        <taxon>Marasmiaceae</taxon>
        <taxon>Moniliophthora</taxon>
    </lineage>
</organism>
<reference evidence="1 2" key="1">
    <citation type="submission" date="2015-12" db="EMBL/GenBank/DDBJ databases">
        <title>Draft genome sequence of Moniliophthora roreri, the causal agent of frosty pod rot of cacao.</title>
        <authorList>
            <person name="Aime M.C."/>
            <person name="Diaz-Valderrama J.R."/>
            <person name="Kijpornyongpan T."/>
            <person name="Phillips-Mora W."/>
        </authorList>
    </citation>
    <scope>NUCLEOTIDE SEQUENCE [LARGE SCALE GENOMIC DNA]</scope>
    <source>
        <strain evidence="1 2">MCA 2952</strain>
    </source>
</reference>
<evidence type="ECO:0000313" key="2">
    <source>
        <dbReference type="Proteomes" id="UP000054988"/>
    </source>
</evidence>
<accession>A0A0W0F641</accession>
<proteinExistence type="predicted"/>
<evidence type="ECO:0000313" key="1">
    <source>
        <dbReference type="EMBL" id="KTB31785.1"/>
    </source>
</evidence>
<comment type="caution">
    <text evidence="1">The sequence shown here is derived from an EMBL/GenBank/DDBJ whole genome shotgun (WGS) entry which is preliminary data.</text>
</comment>
<dbReference type="EMBL" id="LATX01002289">
    <property type="protein sequence ID" value="KTB31785.1"/>
    <property type="molecule type" value="Genomic_DNA"/>
</dbReference>
<name>A0A0W0F641_MONRR</name>